<keyword evidence="7" id="KW-1185">Reference proteome</keyword>
<dbReference type="PROSITE" id="PS50305">
    <property type="entry name" value="SIRTUIN"/>
    <property type="match status" value="1"/>
</dbReference>
<dbReference type="InterPro" id="IPR026591">
    <property type="entry name" value="Sirtuin_cat_small_dom_sf"/>
</dbReference>
<evidence type="ECO:0000256" key="4">
    <source>
        <dbReference type="PROSITE-ProRule" id="PRU00236"/>
    </source>
</evidence>
<feature type="binding site" evidence="3">
    <location>
        <begin position="197"/>
        <end position="199"/>
    </location>
    <ligand>
        <name>NAD(+)</name>
        <dbReference type="ChEBI" id="CHEBI:57540"/>
    </ligand>
</feature>
<dbReference type="CDD" id="cd01412">
    <property type="entry name" value="SIRT5_Af1_CobB"/>
    <property type="match status" value="1"/>
</dbReference>
<keyword evidence="3" id="KW-0963">Cytoplasm</keyword>
<evidence type="ECO:0000259" key="5">
    <source>
        <dbReference type="PROSITE" id="PS50305"/>
    </source>
</evidence>
<protein>
    <recommendedName>
        <fullName evidence="3">NAD-dependent protein deacylase</fullName>
        <ecNumber evidence="3">2.3.1.286</ecNumber>
    </recommendedName>
    <alternativeName>
        <fullName evidence="3">Regulatory protein SIR2 homolog</fullName>
    </alternativeName>
</protein>
<keyword evidence="3 4" id="KW-0862">Zinc</keyword>
<comment type="cofactor">
    <cofactor evidence="3">
        <name>Zn(2+)</name>
        <dbReference type="ChEBI" id="CHEBI:29105"/>
    </cofactor>
    <text evidence="3">Binds 1 zinc ion per subunit.</text>
</comment>
<dbReference type="Pfam" id="PF02146">
    <property type="entry name" value="SIR2"/>
    <property type="match status" value="1"/>
</dbReference>
<dbReference type="InterPro" id="IPR029035">
    <property type="entry name" value="DHS-like_NAD/FAD-binding_dom"/>
</dbReference>
<dbReference type="InterPro" id="IPR003000">
    <property type="entry name" value="Sirtuin"/>
</dbReference>
<keyword evidence="2 3" id="KW-0520">NAD</keyword>
<comment type="function">
    <text evidence="3">NAD-dependent lysine deacetylase and desuccinylase that specifically removes acetyl and succinyl groups on target proteins. Modulates the activities of several proteins which are inactive in their acylated form.</text>
</comment>
<keyword evidence="1" id="KW-0808">Transferase</keyword>
<evidence type="ECO:0000256" key="2">
    <source>
        <dbReference type="ARBA" id="ARBA00023027"/>
    </source>
</evidence>
<dbReference type="NCBIfam" id="NF001753">
    <property type="entry name" value="PRK00481.1-3"/>
    <property type="match status" value="1"/>
</dbReference>
<comment type="caution">
    <text evidence="6">The sequence shown here is derived from an EMBL/GenBank/DDBJ whole genome shotgun (WGS) entry which is preliminary data.</text>
</comment>
<feature type="binding site" evidence="3">
    <location>
        <begin position="223"/>
        <end position="225"/>
    </location>
    <ligand>
        <name>NAD(+)</name>
        <dbReference type="ChEBI" id="CHEBI:57540"/>
    </ligand>
</feature>
<comment type="similarity">
    <text evidence="3">Belongs to the sirtuin family. Class III subfamily.</text>
</comment>
<gene>
    <name evidence="3" type="primary">cobB</name>
    <name evidence="6" type="ORF">GCM10009123_10550</name>
</gene>
<dbReference type="RefSeq" id="WP_343987629.1">
    <property type="nucleotide sequence ID" value="NZ_BAAAFM010000003.1"/>
</dbReference>
<evidence type="ECO:0000313" key="7">
    <source>
        <dbReference type="Proteomes" id="UP001501221"/>
    </source>
</evidence>
<evidence type="ECO:0000256" key="3">
    <source>
        <dbReference type="HAMAP-Rule" id="MF_01121"/>
    </source>
</evidence>
<feature type="binding site" evidence="3">
    <location>
        <position position="71"/>
    </location>
    <ligand>
        <name>substrate</name>
    </ligand>
</feature>
<sequence>MDIEPEILALIQNAKRVTILTGAGVSAESGVATFRAYKDETKESLWSQYDPQKMASIDGFLEDPNLVWQWYQWRRDELKEKEPNDAHKAIAKWQESKSLGLKQQNVTLITQNVDGLHQAGGSEDVIELHGNIWRNHCLQCCAEYQGDVDGVESVIECPECAGQIRPSVVWFGEALPEQAWHDAESASYSCDLFLSVGTSSQVYPAAGLAALAKSQGAKVIEINPEPTKSSVVDLNVIEKSSYVLVWLLGNI</sequence>
<dbReference type="EMBL" id="BAAAFM010000003">
    <property type="protein sequence ID" value="GAA0204955.1"/>
    <property type="molecule type" value="Genomic_DNA"/>
</dbReference>
<comment type="caution">
    <text evidence="3">Lacks conserved residue(s) required for the propagation of feature annotation.</text>
</comment>
<dbReference type="EC" id="2.3.1.286" evidence="3"/>
<evidence type="ECO:0000256" key="1">
    <source>
        <dbReference type="ARBA" id="ARBA00022679"/>
    </source>
</evidence>
<feature type="binding site" evidence="3">
    <location>
        <position position="74"/>
    </location>
    <ligand>
        <name>substrate</name>
    </ligand>
</feature>
<comment type="subcellular location">
    <subcellularLocation>
        <location evidence="3">Cytoplasm</location>
    </subcellularLocation>
</comment>
<comment type="domain">
    <text evidence="3">2 residues (Tyr-71 and Arg-74) present in a large hydrophobic pocket are probably involved in substrate specificity. They are important for desuccinylation activity, but dispensable for deacetylation activity.</text>
</comment>
<feature type="binding site" evidence="3">
    <location>
        <begin position="111"/>
        <end position="114"/>
    </location>
    <ligand>
        <name>NAD(+)</name>
        <dbReference type="ChEBI" id="CHEBI:57540"/>
    </ligand>
</feature>
<reference evidence="6 7" key="1">
    <citation type="journal article" date="2019" name="Int. J. Syst. Evol. Microbiol.">
        <title>The Global Catalogue of Microorganisms (GCM) 10K type strain sequencing project: providing services to taxonomists for standard genome sequencing and annotation.</title>
        <authorList>
            <consortium name="The Broad Institute Genomics Platform"/>
            <consortium name="The Broad Institute Genome Sequencing Center for Infectious Disease"/>
            <person name="Wu L."/>
            <person name="Ma J."/>
        </authorList>
    </citation>
    <scope>NUCLEOTIDE SEQUENCE [LARGE SCALE GENOMIC DNA]</scope>
    <source>
        <strain evidence="6 7">JCM 16211</strain>
    </source>
</reference>
<evidence type="ECO:0000313" key="6">
    <source>
        <dbReference type="EMBL" id="GAA0204955.1"/>
    </source>
</evidence>
<dbReference type="HAMAP" id="MF_01121">
    <property type="entry name" value="Sirtuin_ClassIII"/>
    <property type="match status" value="1"/>
</dbReference>
<dbReference type="SUPFAM" id="SSF52467">
    <property type="entry name" value="DHS-like NAD/FAD-binding domain"/>
    <property type="match status" value="1"/>
</dbReference>
<dbReference type="Gene3D" id="3.40.50.1220">
    <property type="entry name" value="TPP-binding domain"/>
    <property type="match status" value="1"/>
</dbReference>
<feature type="binding site" evidence="3 4">
    <location>
        <position position="137"/>
    </location>
    <ligand>
        <name>Zn(2+)</name>
        <dbReference type="ChEBI" id="CHEBI:29105"/>
    </ligand>
</feature>
<dbReference type="PANTHER" id="PTHR11085:SF4">
    <property type="entry name" value="NAD-DEPENDENT PROTEIN DEACYLASE"/>
    <property type="match status" value="1"/>
</dbReference>
<feature type="binding site" evidence="3 4">
    <location>
        <position position="157"/>
    </location>
    <ligand>
        <name>Zn(2+)</name>
        <dbReference type="ChEBI" id="CHEBI:29105"/>
    </ligand>
</feature>
<dbReference type="Proteomes" id="UP001501221">
    <property type="component" value="Unassembled WGS sequence"/>
</dbReference>
<dbReference type="InterPro" id="IPR050134">
    <property type="entry name" value="NAD-dep_sirtuin_deacylases"/>
</dbReference>
<feature type="domain" description="Deacetylase sirtuin-type" evidence="5">
    <location>
        <begin position="1"/>
        <end position="251"/>
    </location>
</feature>
<organism evidence="6 7">
    <name type="scientific">Kangiella japonica</name>
    <dbReference type="NCBI Taxonomy" id="647384"/>
    <lineage>
        <taxon>Bacteria</taxon>
        <taxon>Pseudomonadati</taxon>
        <taxon>Pseudomonadota</taxon>
        <taxon>Gammaproteobacteria</taxon>
        <taxon>Kangiellales</taxon>
        <taxon>Kangiellaceae</taxon>
        <taxon>Kangiella</taxon>
    </lineage>
</organism>
<feature type="binding site" evidence="3">
    <location>
        <position position="240"/>
    </location>
    <ligand>
        <name>NAD(+)</name>
        <dbReference type="ChEBI" id="CHEBI:57540"/>
    </ligand>
</feature>
<comment type="catalytic activity">
    <reaction evidence="3">
        <text>N(6)-succinyl-L-lysyl-[protein] + NAD(+) + H2O = 2''-O-succinyl-ADP-D-ribose + nicotinamide + L-lysyl-[protein]</text>
        <dbReference type="Rhea" id="RHEA:47668"/>
        <dbReference type="Rhea" id="RHEA-COMP:9752"/>
        <dbReference type="Rhea" id="RHEA-COMP:11877"/>
        <dbReference type="ChEBI" id="CHEBI:15377"/>
        <dbReference type="ChEBI" id="CHEBI:17154"/>
        <dbReference type="ChEBI" id="CHEBI:29969"/>
        <dbReference type="ChEBI" id="CHEBI:57540"/>
        <dbReference type="ChEBI" id="CHEBI:87830"/>
        <dbReference type="ChEBI" id="CHEBI:87832"/>
    </reaction>
</comment>
<accession>A0ABN0SX90</accession>
<name>A0ABN0SX90_9GAMM</name>
<keyword evidence="3 4" id="KW-0479">Metal-binding</keyword>
<dbReference type="Gene3D" id="3.30.1600.10">
    <property type="entry name" value="SIR2/SIRT2 'Small Domain"/>
    <property type="match status" value="1"/>
</dbReference>
<proteinExistence type="inferred from homology"/>
<comment type="catalytic activity">
    <reaction evidence="3">
        <text>N(6)-acetyl-L-lysyl-[protein] + NAD(+) + H2O = 2''-O-acetyl-ADP-D-ribose + nicotinamide + L-lysyl-[protein]</text>
        <dbReference type="Rhea" id="RHEA:43636"/>
        <dbReference type="Rhea" id="RHEA-COMP:9752"/>
        <dbReference type="Rhea" id="RHEA-COMP:10731"/>
        <dbReference type="ChEBI" id="CHEBI:15377"/>
        <dbReference type="ChEBI" id="CHEBI:17154"/>
        <dbReference type="ChEBI" id="CHEBI:29969"/>
        <dbReference type="ChEBI" id="CHEBI:57540"/>
        <dbReference type="ChEBI" id="CHEBI:61930"/>
        <dbReference type="ChEBI" id="CHEBI:83767"/>
        <dbReference type="EC" id="2.3.1.286"/>
    </reaction>
</comment>
<dbReference type="InterPro" id="IPR027546">
    <property type="entry name" value="Sirtuin_class_III"/>
</dbReference>
<dbReference type="InterPro" id="IPR026590">
    <property type="entry name" value="Ssirtuin_cat_dom"/>
</dbReference>
<feature type="binding site" evidence="3 4">
    <location>
        <position position="140"/>
    </location>
    <ligand>
        <name>Zn(2+)</name>
        <dbReference type="ChEBI" id="CHEBI:29105"/>
    </ligand>
</feature>
<feature type="active site" description="Proton acceptor" evidence="3 4">
    <location>
        <position position="129"/>
    </location>
</feature>
<dbReference type="PANTHER" id="PTHR11085">
    <property type="entry name" value="NAD-DEPENDENT PROTEIN DEACYLASE SIRTUIN-5, MITOCHONDRIAL-RELATED"/>
    <property type="match status" value="1"/>
</dbReference>
<feature type="binding site" evidence="3 4">
    <location>
        <position position="160"/>
    </location>
    <ligand>
        <name>Zn(2+)</name>
        <dbReference type="ChEBI" id="CHEBI:29105"/>
    </ligand>
</feature>